<accession>A0A1Y0B3V1</accession>
<name>A0A1Y0B3V1_9LAMI</name>
<proteinExistence type="predicted"/>
<gene>
    <name evidence="1" type="ORF">AEK19_MT1895</name>
</gene>
<sequence length="92" mass="9965">MASTISIISAEIASASKSFSINLFMGLSLATPSDTRACSLRPQFAVHHLHQHPLPSETLACASQLHQSSSRSSLELDRTHLRSRPQKLGILS</sequence>
<keyword evidence="1" id="KW-0496">Mitochondrion</keyword>
<dbReference type="EMBL" id="KY774314">
    <property type="protein sequence ID" value="ART32063.1"/>
    <property type="molecule type" value="Genomic_DNA"/>
</dbReference>
<dbReference type="AlphaFoldDB" id="A0A1Y0B3V1"/>
<organism evidence="1">
    <name type="scientific">Utricularia reniformis</name>
    <dbReference type="NCBI Taxonomy" id="192314"/>
    <lineage>
        <taxon>Eukaryota</taxon>
        <taxon>Viridiplantae</taxon>
        <taxon>Streptophyta</taxon>
        <taxon>Embryophyta</taxon>
        <taxon>Tracheophyta</taxon>
        <taxon>Spermatophyta</taxon>
        <taxon>Magnoliopsida</taxon>
        <taxon>eudicotyledons</taxon>
        <taxon>Gunneridae</taxon>
        <taxon>Pentapetalae</taxon>
        <taxon>asterids</taxon>
        <taxon>lamiids</taxon>
        <taxon>Lamiales</taxon>
        <taxon>Lentibulariaceae</taxon>
        <taxon>Utricularia</taxon>
    </lineage>
</organism>
<protein>
    <submittedName>
        <fullName evidence="1">Uncharacterized protein</fullName>
    </submittedName>
</protein>
<geneLocation type="mitochondrion" evidence="1"/>
<evidence type="ECO:0000313" key="1">
    <source>
        <dbReference type="EMBL" id="ART32063.1"/>
    </source>
</evidence>
<reference evidence="1" key="1">
    <citation type="submission" date="2017-03" db="EMBL/GenBank/DDBJ databases">
        <title>The mitochondrial genome of the carnivorous plant Utricularia reniformis (Lentibulariaceae): structure, comparative analysis and evolutionary landmarks.</title>
        <authorList>
            <person name="Silva S.R."/>
            <person name="Alvarenga D.O."/>
            <person name="Michael T.P."/>
            <person name="Miranda V.F.O."/>
            <person name="Varani A.M."/>
        </authorList>
    </citation>
    <scope>NUCLEOTIDE SEQUENCE</scope>
</reference>